<feature type="compositionally biased region" description="Basic and acidic residues" evidence="1">
    <location>
        <begin position="37"/>
        <end position="49"/>
    </location>
</feature>
<name>A0A2X0LF36_9BASI</name>
<gene>
    <name evidence="2" type="ORF">BZ3500_MVSOF-1268-A1-R1_CHR11-3G03529</name>
</gene>
<reference evidence="3" key="1">
    <citation type="submission" date="2016-10" db="EMBL/GenBank/DDBJ databases">
        <authorList>
            <person name="Jeantristanb JTB J.-T."/>
            <person name="Ricardo R."/>
        </authorList>
    </citation>
    <scope>NUCLEOTIDE SEQUENCE [LARGE SCALE GENOMIC DNA]</scope>
</reference>
<sequence>MSTSLLQRCSRAVLLRAATSATPTRTRGFSSSVAVTKETKVEPGKKVAPHDGVPFAAPPRDEMKGELGQVFLPNMASIEYVAPAPIQIPGEPDNYSLLSTDSSLDSFPHLHDRTMMPKVFTVTAKETHLGGGPESAGGREDPVV</sequence>
<dbReference type="Proteomes" id="UP000249723">
    <property type="component" value="Unassembled WGS sequence"/>
</dbReference>
<keyword evidence="3" id="KW-1185">Reference proteome</keyword>
<evidence type="ECO:0000256" key="1">
    <source>
        <dbReference type="SAM" id="MobiDB-lite"/>
    </source>
</evidence>
<feature type="region of interest" description="Disordered" evidence="1">
    <location>
        <begin position="29"/>
        <end position="61"/>
    </location>
</feature>
<evidence type="ECO:0000313" key="3">
    <source>
        <dbReference type="Proteomes" id="UP000249723"/>
    </source>
</evidence>
<protein>
    <submittedName>
        <fullName evidence="2">BZ3500_MvSof-1268-A1-R1_Chr11-3g03529 protein</fullName>
    </submittedName>
</protein>
<accession>A0A2X0LF36</accession>
<dbReference type="OrthoDB" id="2534935at2759"/>
<dbReference type="AlphaFoldDB" id="A0A2X0LF36"/>
<proteinExistence type="predicted"/>
<dbReference type="EMBL" id="FMWP01000060">
    <property type="protein sequence ID" value="SCZ94993.1"/>
    <property type="molecule type" value="Genomic_DNA"/>
</dbReference>
<evidence type="ECO:0000313" key="2">
    <source>
        <dbReference type="EMBL" id="SCZ94993.1"/>
    </source>
</evidence>
<organism evidence="2 3">
    <name type="scientific">Microbotryum saponariae</name>
    <dbReference type="NCBI Taxonomy" id="289078"/>
    <lineage>
        <taxon>Eukaryota</taxon>
        <taxon>Fungi</taxon>
        <taxon>Dikarya</taxon>
        <taxon>Basidiomycota</taxon>
        <taxon>Pucciniomycotina</taxon>
        <taxon>Microbotryomycetes</taxon>
        <taxon>Microbotryales</taxon>
        <taxon>Microbotryaceae</taxon>
        <taxon>Microbotryum</taxon>
    </lineage>
</organism>